<dbReference type="PROSITE" id="PS00844">
    <property type="entry name" value="DALA_DALA_LIGASE_2"/>
    <property type="match status" value="1"/>
</dbReference>
<evidence type="ECO:0000256" key="1">
    <source>
        <dbReference type="ARBA" id="ARBA00001936"/>
    </source>
</evidence>
<evidence type="ECO:0000256" key="9">
    <source>
        <dbReference type="ARBA" id="ARBA00022984"/>
    </source>
</evidence>
<dbReference type="Gene3D" id="3.40.50.20">
    <property type="match status" value="2"/>
</dbReference>
<dbReference type="Gene3D" id="3.30.470.20">
    <property type="entry name" value="ATP-grasp fold, B domain"/>
    <property type="match status" value="3"/>
</dbReference>
<keyword evidence="15" id="KW-1185">Reference proteome</keyword>
<dbReference type="InterPro" id="IPR016185">
    <property type="entry name" value="PreATP-grasp_dom_sf"/>
</dbReference>
<evidence type="ECO:0000313" key="15">
    <source>
        <dbReference type="Proteomes" id="UP000253919"/>
    </source>
</evidence>
<dbReference type="GO" id="GO:0009252">
    <property type="term" value="P:peptidoglycan biosynthetic process"/>
    <property type="evidence" value="ECO:0007669"/>
    <property type="project" value="UniProtKB-KW"/>
</dbReference>
<name>A0A369QKH8_9BACT</name>
<feature type="domain" description="ATP-grasp" evidence="13">
    <location>
        <begin position="157"/>
        <end position="439"/>
    </location>
</feature>
<evidence type="ECO:0000256" key="2">
    <source>
        <dbReference type="ARBA" id="ARBA00001946"/>
    </source>
</evidence>
<evidence type="ECO:0000256" key="12">
    <source>
        <dbReference type="PROSITE-ProRule" id="PRU00409"/>
    </source>
</evidence>
<dbReference type="Pfam" id="PF01820">
    <property type="entry name" value="Dala_Dala_lig_N"/>
    <property type="match status" value="2"/>
</dbReference>
<dbReference type="InterPro" id="IPR011127">
    <property type="entry name" value="Dala_Dala_lig_N"/>
</dbReference>
<keyword evidence="7 12" id="KW-0067">ATP-binding</keyword>
<dbReference type="GO" id="GO:0008716">
    <property type="term" value="F:D-alanine-D-alanine ligase activity"/>
    <property type="evidence" value="ECO:0007669"/>
    <property type="project" value="UniProtKB-EC"/>
</dbReference>
<comment type="cofactor">
    <cofactor evidence="2">
        <name>Mg(2+)</name>
        <dbReference type="ChEBI" id="CHEBI:18420"/>
    </cofactor>
</comment>
<gene>
    <name evidence="14" type="ORF">AHMF7616_02365</name>
</gene>
<dbReference type="GO" id="GO:0005524">
    <property type="term" value="F:ATP binding"/>
    <property type="evidence" value="ECO:0007669"/>
    <property type="project" value="UniProtKB-UniRule"/>
</dbReference>
<dbReference type="GO" id="GO:0046872">
    <property type="term" value="F:metal ion binding"/>
    <property type="evidence" value="ECO:0007669"/>
    <property type="project" value="InterPro"/>
</dbReference>
<evidence type="ECO:0000256" key="5">
    <source>
        <dbReference type="ARBA" id="ARBA00022598"/>
    </source>
</evidence>
<dbReference type="SUPFAM" id="SSF56059">
    <property type="entry name" value="Glutathione synthetase ATP-binding domain-like"/>
    <property type="match status" value="3"/>
</dbReference>
<reference evidence="14 15" key="1">
    <citation type="submission" date="2018-04" db="EMBL/GenBank/DDBJ databases">
        <title>Adhaeribacter sp. HMF7616 genome sequencing and assembly.</title>
        <authorList>
            <person name="Kang H."/>
            <person name="Kang J."/>
            <person name="Cha I."/>
            <person name="Kim H."/>
            <person name="Joh K."/>
        </authorList>
    </citation>
    <scope>NUCLEOTIDE SEQUENCE [LARGE SCALE GENOMIC DNA]</scope>
    <source>
        <strain evidence="14 15">HMF7616</strain>
    </source>
</reference>
<dbReference type="GO" id="GO:0071555">
    <property type="term" value="P:cell wall organization"/>
    <property type="evidence" value="ECO:0007669"/>
    <property type="project" value="UniProtKB-KW"/>
</dbReference>
<evidence type="ECO:0000259" key="13">
    <source>
        <dbReference type="PROSITE" id="PS50975"/>
    </source>
</evidence>
<dbReference type="RefSeq" id="WP_115373002.1">
    <property type="nucleotide sequence ID" value="NZ_QASA01000001.1"/>
</dbReference>
<accession>A0A369QKH8</accession>
<evidence type="ECO:0000256" key="7">
    <source>
        <dbReference type="ARBA" id="ARBA00022840"/>
    </source>
</evidence>
<dbReference type="AlphaFoldDB" id="A0A369QKH8"/>
<dbReference type="PROSITE" id="PS00843">
    <property type="entry name" value="DALA_DALA_LIGASE_1"/>
    <property type="match status" value="2"/>
</dbReference>
<evidence type="ECO:0000256" key="10">
    <source>
        <dbReference type="ARBA" id="ARBA00023316"/>
    </source>
</evidence>
<comment type="catalytic activity">
    <reaction evidence="11">
        <text>2 D-alanine + ATP = D-alanyl-D-alanine + ADP + phosphate + H(+)</text>
        <dbReference type="Rhea" id="RHEA:11224"/>
        <dbReference type="ChEBI" id="CHEBI:15378"/>
        <dbReference type="ChEBI" id="CHEBI:30616"/>
        <dbReference type="ChEBI" id="CHEBI:43474"/>
        <dbReference type="ChEBI" id="CHEBI:57416"/>
        <dbReference type="ChEBI" id="CHEBI:57822"/>
        <dbReference type="ChEBI" id="CHEBI:456216"/>
        <dbReference type="EC" id="6.3.2.4"/>
    </reaction>
</comment>
<dbReference type="SUPFAM" id="SSF52440">
    <property type="entry name" value="PreATP-grasp domain"/>
    <property type="match status" value="2"/>
</dbReference>
<comment type="cofactor">
    <cofactor evidence="1">
        <name>Mn(2+)</name>
        <dbReference type="ChEBI" id="CHEBI:29035"/>
    </cofactor>
</comment>
<evidence type="ECO:0000313" key="14">
    <source>
        <dbReference type="EMBL" id="RDC63757.1"/>
    </source>
</evidence>
<keyword evidence="8" id="KW-0133">Cell shape</keyword>
<dbReference type="PANTHER" id="PTHR23132">
    <property type="entry name" value="D-ALANINE--D-ALANINE LIGASE"/>
    <property type="match status" value="1"/>
</dbReference>
<dbReference type="OrthoDB" id="9813261at2"/>
<keyword evidence="9" id="KW-0573">Peptidoglycan synthesis</keyword>
<dbReference type="InterPro" id="IPR011761">
    <property type="entry name" value="ATP-grasp"/>
</dbReference>
<comment type="caution">
    <text evidence="14">The sequence shown here is derived from an EMBL/GenBank/DDBJ whole genome shotgun (WGS) entry which is preliminary data.</text>
</comment>
<evidence type="ECO:0000256" key="4">
    <source>
        <dbReference type="ARBA" id="ARBA00012216"/>
    </source>
</evidence>
<sequence>MKIGIIFGGPSREREISFAGGRTVYDNLDKSLFEAIPVFVDSLGNFILLDWHYIYKGTIRDFYPPIESLPQSVHQLQIYIESLGELSTAEQDSIINRVGKRILPHQFKAYFDFAFLALHGPYGEDGSIQGLLEWYRMPYSGSGILPSAIGIDKILQKDYMHQHGFAVPRYRIVPAAEWANTSQQPILFEQLTRDLGLPLVLKAPHQGSSIGVSIIKTADFKVFEEAMARSFFAKTIYREAWENYSPEEKLSLVKQLTDIREGIGLPVRSDNGVIIHHPEQLLEVLNGVFRNDPREAITLTNIESEPYVLLESFIQGKEFSCIVIQDPNGNPLALPPTEIIKGGEVFDYRSKYLPGLSRKITPINLPHEQIQHIRQECSRLFVACGFNVYARLDGFITEEGQVFLNDPNTTSGMLPSSFFFHQAAEIGLNPSQFLTYIIRTSLVERLKSGKDTAHLLKQLHQLDAAIQNEKTANQEKIRVGVIMGGYSSERHISVESGRNIYEKLASSVKYQPIPIFLTGSAAEHRLYVMPINIMLKDNADDIKEKIAQAEAGHLHHPVLEQIREEAGFITEKYAGKMVREPQLITYENLKNLVDAVFIALHGRPGEDGALQAELENYRIPYNGSGIQSSRITINKYETNEILRQNNIKVADHLMAYKKDWLTSKEAFFQNIEKAFNYPIIAKPADDGCSSAVKKIKNRRELAAFSKLIFRETEDLMTEPVAVLSLGFKEEFPQKEAFLVETLISKEDGTHFLEVTGGLLTRYLPNGEVAYEVFEASEALAVGEVLSLEEKFLAGEGQNITPARYAPDPQQRQKISDKVKADLKKVAKVLNIEGYARIDAFVRIKENTEVETIVIEVNSLPGMTPATCIFHQTALNGYKPYDFIDRILTYGMERNEKQTAAV</sequence>
<keyword evidence="10" id="KW-0961">Cell wall biogenesis/degradation</keyword>
<keyword evidence="5 14" id="KW-0436">Ligase</keyword>
<dbReference type="PROSITE" id="PS50975">
    <property type="entry name" value="ATP_GRASP"/>
    <property type="match status" value="2"/>
</dbReference>
<dbReference type="Pfam" id="PF07478">
    <property type="entry name" value="Dala_Dala_lig_C"/>
    <property type="match status" value="4"/>
</dbReference>
<evidence type="ECO:0000256" key="8">
    <source>
        <dbReference type="ARBA" id="ARBA00022960"/>
    </source>
</evidence>
<dbReference type="GO" id="GO:0008360">
    <property type="term" value="P:regulation of cell shape"/>
    <property type="evidence" value="ECO:0007669"/>
    <property type="project" value="UniProtKB-KW"/>
</dbReference>
<dbReference type="PANTHER" id="PTHR23132:SF0">
    <property type="entry name" value="D-ALANINE-D-ALANINE LIGASE FAMILY"/>
    <property type="match status" value="1"/>
</dbReference>
<dbReference type="InterPro" id="IPR011095">
    <property type="entry name" value="Dala_Dala_lig_C"/>
</dbReference>
<dbReference type="EC" id="6.3.2.4" evidence="4"/>
<evidence type="ECO:0000256" key="3">
    <source>
        <dbReference type="ARBA" id="ARBA00010871"/>
    </source>
</evidence>
<feature type="domain" description="ATP-grasp" evidence="13">
    <location>
        <begin position="639"/>
        <end position="888"/>
    </location>
</feature>
<dbReference type="InterPro" id="IPR013815">
    <property type="entry name" value="ATP_grasp_subdomain_1"/>
</dbReference>
<keyword evidence="6 12" id="KW-0547">Nucleotide-binding</keyword>
<dbReference type="Gene3D" id="3.30.1490.20">
    <property type="entry name" value="ATP-grasp fold, A domain"/>
    <property type="match status" value="1"/>
</dbReference>
<proteinExistence type="inferred from homology"/>
<evidence type="ECO:0000256" key="6">
    <source>
        <dbReference type="ARBA" id="ARBA00022741"/>
    </source>
</evidence>
<protein>
    <recommendedName>
        <fullName evidence="4">D-alanine--D-alanine ligase</fullName>
        <ecNumber evidence="4">6.3.2.4</ecNumber>
    </recommendedName>
</protein>
<dbReference type="EMBL" id="QASA01000001">
    <property type="protein sequence ID" value="RDC63757.1"/>
    <property type="molecule type" value="Genomic_DNA"/>
</dbReference>
<comment type="similarity">
    <text evidence="3">Belongs to the D-alanine--D-alanine ligase family.</text>
</comment>
<dbReference type="InterPro" id="IPR000291">
    <property type="entry name" value="D-Ala_lig_Van_CS"/>
</dbReference>
<organism evidence="14 15">
    <name type="scientific">Adhaeribacter pallidiroseus</name>
    <dbReference type="NCBI Taxonomy" id="2072847"/>
    <lineage>
        <taxon>Bacteria</taxon>
        <taxon>Pseudomonadati</taxon>
        <taxon>Bacteroidota</taxon>
        <taxon>Cytophagia</taxon>
        <taxon>Cytophagales</taxon>
        <taxon>Hymenobacteraceae</taxon>
        <taxon>Adhaeribacter</taxon>
    </lineage>
</organism>
<evidence type="ECO:0000256" key="11">
    <source>
        <dbReference type="ARBA" id="ARBA00047614"/>
    </source>
</evidence>
<dbReference type="Proteomes" id="UP000253919">
    <property type="component" value="Unassembled WGS sequence"/>
</dbReference>